<feature type="compositionally biased region" description="Basic and acidic residues" evidence="2">
    <location>
        <begin position="712"/>
        <end position="730"/>
    </location>
</feature>
<feature type="compositionally biased region" description="Polar residues" evidence="2">
    <location>
        <begin position="461"/>
        <end position="493"/>
    </location>
</feature>
<dbReference type="InterPro" id="IPR000198">
    <property type="entry name" value="RhoGAP_dom"/>
</dbReference>
<evidence type="ECO:0000259" key="5">
    <source>
        <dbReference type="PROSITE" id="PS50238"/>
    </source>
</evidence>
<feature type="transmembrane region" description="Helical" evidence="3">
    <location>
        <begin position="902"/>
        <end position="922"/>
    </location>
</feature>
<keyword evidence="7" id="KW-1185">Reference proteome</keyword>
<keyword evidence="1" id="KW-0343">GTPase activation</keyword>
<evidence type="ECO:0000313" key="7">
    <source>
        <dbReference type="Proteomes" id="UP000245609"/>
    </source>
</evidence>
<feature type="compositionally biased region" description="Low complexity" evidence="2">
    <location>
        <begin position="745"/>
        <end position="754"/>
    </location>
</feature>
<dbReference type="STRING" id="133381.A0A2T9ZK06"/>
<evidence type="ECO:0000256" key="3">
    <source>
        <dbReference type="SAM" id="Phobius"/>
    </source>
</evidence>
<dbReference type="InterPro" id="IPR001849">
    <property type="entry name" value="PH_domain"/>
</dbReference>
<dbReference type="InterPro" id="IPR050729">
    <property type="entry name" value="Rho-GAP"/>
</dbReference>
<reference evidence="6 7" key="1">
    <citation type="journal article" date="2018" name="MBio">
        <title>Comparative Genomics Reveals the Core Gene Toolbox for the Fungus-Insect Symbiosis.</title>
        <authorList>
            <person name="Wang Y."/>
            <person name="Stata M."/>
            <person name="Wang W."/>
            <person name="Stajich J.E."/>
            <person name="White M.M."/>
            <person name="Moncalvo J.M."/>
        </authorList>
    </citation>
    <scope>NUCLEOTIDE SEQUENCE [LARGE SCALE GENOMIC DNA]</scope>
    <source>
        <strain evidence="6 7">SC-DP-2</strain>
    </source>
</reference>
<comment type="caution">
    <text evidence="6">The sequence shown here is derived from an EMBL/GenBank/DDBJ whole genome shotgun (WGS) entry which is preliminary data.</text>
</comment>
<dbReference type="Gene3D" id="1.10.555.10">
    <property type="entry name" value="Rho GTPase activation protein"/>
    <property type="match status" value="1"/>
</dbReference>
<keyword evidence="3" id="KW-0472">Membrane</keyword>
<evidence type="ECO:0000313" key="6">
    <source>
        <dbReference type="EMBL" id="PVV04924.1"/>
    </source>
</evidence>
<dbReference type="PANTHER" id="PTHR23176">
    <property type="entry name" value="RHO/RAC/CDC GTPASE-ACTIVATING PROTEIN"/>
    <property type="match status" value="1"/>
</dbReference>
<dbReference type="InterPro" id="IPR011993">
    <property type="entry name" value="PH-like_dom_sf"/>
</dbReference>
<evidence type="ECO:0000259" key="4">
    <source>
        <dbReference type="PROSITE" id="PS50003"/>
    </source>
</evidence>
<sequence>MSIENSQPEKDLSSISLNEADLAFLTSLKSLLRKTLDIHFPVSTSEFLKVVAETNLFDSPGSFNHANTSHSAFLSNFFLRSESLFPQKRFNSLRKPSPAISTNSRSKSLELTSDYDTFSFLALGILKELGFFSVQDKEQRTQILFQEYDQIVLRVVKVIPPQSSSPKANPPQFVLSLNKLPRRRSTNQSLSNIDHSEDVLWTFVKSYSELALCYDNLLLKNKSLKKSKKIQDFPPLKYFTSSSPIKQLQNKILVEKLFYSLFSLNLVNNLTLSTFLLSETITVDHTLLSIHVDCLLGSKSGYLYRRDVLSGKFKRLFHSCDLDSLSLNSYLHEDSPLLNLLTLANCEIKASKFPLDLNSSSLDPQTKNRLFAHSFQLIYTTQNLFSAASKNNSNHLLSCTEKNIIFLAESESERDEWVFCLNLIISLIDAKKGINSSELLKSNLEPSSNLAQNSKHESPSFPRNSPSERQLSLSDFLSASQSPKSISTTNTENPKPEPNLLDPNSSQLSNNVDIPDSDIFVHDRRSYSYTVDQIPSYLLAVPLQSDSLPISDVPDPANNPKKDSIISDPVYLQDLLDSRRRLNTLPVESLGLTPSKSSGINSQKVFNNMVDFSSANLDDTKQAFLSSPTKALGKGFYKDSFGRIMREQELEPELTDFTPLVTNDILGNGKSFCDSPAQEPALIVNTPAQKSILSWDRVMRLKALKFSLNKKKVADTKESDTPSSKRKESIAKPSASEPNTNPEDSPSSKSTSSQASVEKGLVSPLLSQPVFGKPLELSAELTCVRPNYPLPAIVYRCIEYLDAENAADEEGIYRLSGSSKTLDILKLKFDTLRDFNLLNIKKNNYIDNSSGSNVSLFFDVHTIASLLKLYLRTLPVNILTPKLHSFFTGLSGIYKRESQIKLAGHLSVLLPIANFALLRALFAHLIRIVRNSHINRMTLRNIGIVFSPTLGIPVPIINLFLREFEYIFNVNETTGSPEPLYPSVNSKKVPVTLDSDFEKTGLHRLFIDDQKLSLSKTLQESSSEFSESPKPNVKYIQLKKS</sequence>
<proteinExistence type="predicted"/>
<evidence type="ECO:0000256" key="1">
    <source>
        <dbReference type="ARBA" id="ARBA00022468"/>
    </source>
</evidence>
<evidence type="ECO:0008006" key="8">
    <source>
        <dbReference type="Google" id="ProtNLM"/>
    </source>
</evidence>
<name>A0A2T9ZK06_9FUNG</name>
<dbReference type="GO" id="GO:0005096">
    <property type="term" value="F:GTPase activator activity"/>
    <property type="evidence" value="ECO:0007669"/>
    <property type="project" value="UniProtKB-KW"/>
</dbReference>
<dbReference type="PROSITE" id="PS50003">
    <property type="entry name" value="PH_DOMAIN"/>
    <property type="match status" value="1"/>
</dbReference>
<dbReference type="Pfam" id="PF00620">
    <property type="entry name" value="RhoGAP"/>
    <property type="match status" value="1"/>
</dbReference>
<feature type="domain" description="PH" evidence="4">
    <location>
        <begin position="296"/>
        <end position="426"/>
    </location>
</feature>
<dbReference type="EMBL" id="MBFS01000063">
    <property type="protein sequence ID" value="PVV04924.1"/>
    <property type="molecule type" value="Genomic_DNA"/>
</dbReference>
<feature type="region of interest" description="Disordered" evidence="2">
    <location>
        <begin position="712"/>
        <end position="754"/>
    </location>
</feature>
<gene>
    <name evidence="6" type="ORF">BB560_000556</name>
</gene>
<dbReference type="PANTHER" id="PTHR23176:SF129">
    <property type="entry name" value="RHO GTPASE ACTIVATING PROTEIN AT 16F, ISOFORM E-RELATED"/>
    <property type="match status" value="1"/>
</dbReference>
<keyword evidence="3" id="KW-0812">Transmembrane</keyword>
<organism evidence="6 7">
    <name type="scientific">Smittium megazygosporum</name>
    <dbReference type="NCBI Taxonomy" id="133381"/>
    <lineage>
        <taxon>Eukaryota</taxon>
        <taxon>Fungi</taxon>
        <taxon>Fungi incertae sedis</taxon>
        <taxon>Zoopagomycota</taxon>
        <taxon>Kickxellomycotina</taxon>
        <taxon>Harpellomycetes</taxon>
        <taxon>Harpellales</taxon>
        <taxon>Legeriomycetaceae</taxon>
        <taxon>Smittium</taxon>
    </lineage>
</organism>
<feature type="transmembrane region" description="Helical" evidence="3">
    <location>
        <begin position="942"/>
        <end position="961"/>
    </location>
</feature>
<feature type="domain" description="Rho-GAP" evidence="5">
    <location>
        <begin position="775"/>
        <end position="981"/>
    </location>
</feature>
<dbReference type="AlphaFoldDB" id="A0A2T9ZK06"/>
<evidence type="ECO:0000256" key="2">
    <source>
        <dbReference type="SAM" id="MobiDB-lite"/>
    </source>
</evidence>
<dbReference type="SMART" id="SM00324">
    <property type="entry name" value="RhoGAP"/>
    <property type="match status" value="1"/>
</dbReference>
<dbReference type="OrthoDB" id="185175at2759"/>
<feature type="region of interest" description="Disordered" evidence="2">
    <location>
        <begin position="447"/>
        <end position="515"/>
    </location>
</feature>
<dbReference type="GO" id="GO:0005737">
    <property type="term" value="C:cytoplasm"/>
    <property type="evidence" value="ECO:0007669"/>
    <property type="project" value="TreeGrafter"/>
</dbReference>
<dbReference type="SUPFAM" id="SSF50729">
    <property type="entry name" value="PH domain-like"/>
    <property type="match status" value="1"/>
</dbReference>
<dbReference type="Gene3D" id="2.30.29.30">
    <property type="entry name" value="Pleckstrin-homology domain (PH domain)/Phosphotyrosine-binding domain (PTB)"/>
    <property type="match status" value="1"/>
</dbReference>
<feature type="compositionally biased region" description="Polar residues" evidence="2">
    <location>
        <begin position="502"/>
        <end position="512"/>
    </location>
</feature>
<accession>A0A2T9ZK06</accession>
<keyword evidence="3" id="KW-1133">Transmembrane helix</keyword>
<dbReference type="GO" id="GO:0007165">
    <property type="term" value="P:signal transduction"/>
    <property type="evidence" value="ECO:0007669"/>
    <property type="project" value="InterPro"/>
</dbReference>
<dbReference type="Proteomes" id="UP000245609">
    <property type="component" value="Unassembled WGS sequence"/>
</dbReference>
<protein>
    <recommendedName>
        <fullName evidence="8">Rho-GAP domain-containing protein</fullName>
    </recommendedName>
</protein>
<dbReference type="PROSITE" id="PS50238">
    <property type="entry name" value="RHOGAP"/>
    <property type="match status" value="1"/>
</dbReference>
<dbReference type="SUPFAM" id="SSF48350">
    <property type="entry name" value="GTPase activation domain, GAP"/>
    <property type="match status" value="1"/>
</dbReference>
<dbReference type="InterPro" id="IPR008936">
    <property type="entry name" value="Rho_GTPase_activation_prot"/>
</dbReference>